<dbReference type="InterPro" id="IPR001254">
    <property type="entry name" value="Trypsin_dom"/>
</dbReference>
<keyword evidence="2" id="KW-0964">Secreted</keyword>
<dbReference type="InterPro" id="IPR050127">
    <property type="entry name" value="Serine_Proteases_S1"/>
</dbReference>
<evidence type="ECO:0000256" key="3">
    <source>
        <dbReference type="ARBA" id="ARBA00022670"/>
    </source>
</evidence>
<protein>
    <recommendedName>
        <fullName evidence="10">Peptidase S1 domain-containing protein</fullName>
    </recommendedName>
</protein>
<keyword evidence="7" id="KW-1015">Disulfide bond</keyword>
<keyword evidence="12" id="KW-1185">Reference proteome</keyword>
<dbReference type="PROSITE" id="PS50240">
    <property type="entry name" value="TRYPSIN_DOM"/>
    <property type="match status" value="1"/>
</dbReference>
<reference evidence="11 12" key="1">
    <citation type="submission" date="2024-05" db="EMBL/GenBank/DDBJ databases">
        <authorList>
            <person name="Wallberg A."/>
        </authorList>
    </citation>
    <scope>NUCLEOTIDE SEQUENCE [LARGE SCALE GENOMIC DNA]</scope>
</reference>
<dbReference type="InterPro" id="IPR009003">
    <property type="entry name" value="Peptidase_S1_PA"/>
</dbReference>
<dbReference type="Pfam" id="PF00089">
    <property type="entry name" value="Trypsin"/>
    <property type="match status" value="1"/>
</dbReference>
<dbReference type="SMART" id="SM00020">
    <property type="entry name" value="Tryp_SPc"/>
    <property type="match status" value="1"/>
</dbReference>
<sequence length="238" mass="26366">QSHQTSDMSQLCAGSIINDLYILTAGHCTFKNTCQIPYVPQDLTVTVADHNIHSLNKGLIGITQSFTVKEIIRHENYCKSGKTIDNDIALLKLAKRMDLMNLKEVGMICLPDNPVSEYDHAYATAVEQKLTSDEEDKLFTSELNGVELIKFPNCALYPFPSHITENMFCAVYKTDTRDTCGGDSGGPLYIIENDSRYIQIGIVSFGPPGSKCAGLGVYTDIYKFLSWIREKSQDGTCG</sequence>
<organism evidence="11 12">
    <name type="scientific">Meganyctiphanes norvegica</name>
    <name type="common">Northern krill</name>
    <name type="synonym">Thysanopoda norvegica</name>
    <dbReference type="NCBI Taxonomy" id="48144"/>
    <lineage>
        <taxon>Eukaryota</taxon>
        <taxon>Metazoa</taxon>
        <taxon>Ecdysozoa</taxon>
        <taxon>Arthropoda</taxon>
        <taxon>Crustacea</taxon>
        <taxon>Multicrustacea</taxon>
        <taxon>Malacostraca</taxon>
        <taxon>Eumalacostraca</taxon>
        <taxon>Eucarida</taxon>
        <taxon>Euphausiacea</taxon>
        <taxon>Euphausiidae</taxon>
        <taxon>Meganyctiphanes</taxon>
    </lineage>
</organism>
<keyword evidence="6 9" id="KW-0720">Serine protease</keyword>
<evidence type="ECO:0000256" key="5">
    <source>
        <dbReference type="ARBA" id="ARBA00022801"/>
    </source>
</evidence>
<dbReference type="PANTHER" id="PTHR24264:SF65">
    <property type="entry name" value="SRCR DOMAIN-CONTAINING PROTEIN"/>
    <property type="match status" value="1"/>
</dbReference>
<gene>
    <name evidence="11" type="ORF">MNOR_LOCUS39590</name>
</gene>
<evidence type="ECO:0000313" key="12">
    <source>
        <dbReference type="Proteomes" id="UP001497623"/>
    </source>
</evidence>
<name>A0AAV2SN01_MEGNR</name>
<keyword evidence="4" id="KW-0732">Signal</keyword>
<dbReference type="GO" id="GO:0005615">
    <property type="term" value="C:extracellular space"/>
    <property type="evidence" value="ECO:0007669"/>
    <property type="project" value="TreeGrafter"/>
</dbReference>
<evidence type="ECO:0000256" key="2">
    <source>
        <dbReference type="ARBA" id="ARBA00022525"/>
    </source>
</evidence>
<accession>A0AAV2SN01</accession>
<evidence type="ECO:0000256" key="1">
    <source>
        <dbReference type="ARBA" id="ARBA00004613"/>
    </source>
</evidence>
<dbReference type="Proteomes" id="UP001497623">
    <property type="component" value="Unassembled WGS sequence"/>
</dbReference>
<evidence type="ECO:0000256" key="9">
    <source>
        <dbReference type="RuleBase" id="RU363034"/>
    </source>
</evidence>
<dbReference type="GO" id="GO:0004252">
    <property type="term" value="F:serine-type endopeptidase activity"/>
    <property type="evidence" value="ECO:0007669"/>
    <property type="project" value="InterPro"/>
</dbReference>
<dbReference type="EMBL" id="CAXKWB010105407">
    <property type="protein sequence ID" value="CAL4228212.1"/>
    <property type="molecule type" value="Genomic_DNA"/>
</dbReference>
<dbReference type="PRINTS" id="PR00722">
    <property type="entry name" value="CHYMOTRYPSIN"/>
</dbReference>
<feature type="domain" description="Peptidase S1" evidence="10">
    <location>
        <begin position="1"/>
        <end position="233"/>
    </location>
</feature>
<feature type="non-terminal residue" evidence="11">
    <location>
        <position position="1"/>
    </location>
</feature>
<dbReference type="Gene3D" id="2.40.10.10">
    <property type="entry name" value="Trypsin-like serine proteases"/>
    <property type="match status" value="1"/>
</dbReference>
<dbReference type="PROSITE" id="PS00134">
    <property type="entry name" value="TRYPSIN_HIS"/>
    <property type="match status" value="1"/>
</dbReference>
<dbReference type="InterPro" id="IPR043504">
    <property type="entry name" value="Peptidase_S1_PA_chymotrypsin"/>
</dbReference>
<dbReference type="InterPro" id="IPR001314">
    <property type="entry name" value="Peptidase_S1A"/>
</dbReference>
<proteinExistence type="predicted"/>
<dbReference type="FunFam" id="2.40.10.10:FF:000054">
    <property type="entry name" value="Complement C1r subcomponent"/>
    <property type="match status" value="1"/>
</dbReference>
<dbReference type="CDD" id="cd00190">
    <property type="entry name" value="Tryp_SPc"/>
    <property type="match status" value="1"/>
</dbReference>
<evidence type="ECO:0000256" key="8">
    <source>
        <dbReference type="ARBA" id="ARBA00023180"/>
    </source>
</evidence>
<dbReference type="AlphaFoldDB" id="A0AAV2SN01"/>
<evidence type="ECO:0000313" key="11">
    <source>
        <dbReference type="EMBL" id="CAL4228212.1"/>
    </source>
</evidence>
<comment type="caution">
    <text evidence="11">The sequence shown here is derived from an EMBL/GenBank/DDBJ whole genome shotgun (WGS) entry which is preliminary data.</text>
</comment>
<dbReference type="PROSITE" id="PS00135">
    <property type="entry name" value="TRYPSIN_SER"/>
    <property type="match status" value="1"/>
</dbReference>
<evidence type="ECO:0000256" key="6">
    <source>
        <dbReference type="ARBA" id="ARBA00022825"/>
    </source>
</evidence>
<dbReference type="InterPro" id="IPR033116">
    <property type="entry name" value="TRYPSIN_SER"/>
</dbReference>
<dbReference type="GO" id="GO:0006508">
    <property type="term" value="P:proteolysis"/>
    <property type="evidence" value="ECO:0007669"/>
    <property type="project" value="UniProtKB-KW"/>
</dbReference>
<dbReference type="SUPFAM" id="SSF50494">
    <property type="entry name" value="Trypsin-like serine proteases"/>
    <property type="match status" value="1"/>
</dbReference>
<comment type="subcellular location">
    <subcellularLocation>
        <location evidence="1">Secreted</location>
    </subcellularLocation>
</comment>
<dbReference type="PANTHER" id="PTHR24264">
    <property type="entry name" value="TRYPSIN-RELATED"/>
    <property type="match status" value="1"/>
</dbReference>
<keyword evidence="8" id="KW-0325">Glycoprotein</keyword>
<evidence type="ECO:0000256" key="4">
    <source>
        <dbReference type="ARBA" id="ARBA00022729"/>
    </source>
</evidence>
<keyword evidence="3 9" id="KW-0645">Protease</keyword>
<dbReference type="InterPro" id="IPR018114">
    <property type="entry name" value="TRYPSIN_HIS"/>
</dbReference>
<evidence type="ECO:0000259" key="10">
    <source>
        <dbReference type="PROSITE" id="PS50240"/>
    </source>
</evidence>
<keyword evidence="5 9" id="KW-0378">Hydrolase</keyword>
<evidence type="ECO:0000256" key="7">
    <source>
        <dbReference type="ARBA" id="ARBA00023157"/>
    </source>
</evidence>